<dbReference type="SUPFAM" id="SSF55073">
    <property type="entry name" value="Nucleotide cyclase"/>
    <property type="match status" value="1"/>
</dbReference>
<accession>A0A211ZL30</accession>
<evidence type="ECO:0000259" key="2">
    <source>
        <dbReference type="PROSITE" id="PS50887"/>
    </source>
</evidence>
<name>A0A211ZL30_9PROT</name>
<protein>
    <recommendedName>
        <fullName evidence="5">GGDEF-domain containing protein</fullName>
    </recommendedName>
</protein>
<evidence type="ECO:0000313" key="3">
    <source>
        <dbReference type="EMBL" id="OWJ65876.1"/>
    </source>
</evidence>
<dbReference type="InterPro" id="IPR001633">
    <property type="entry name" value="EAL_dom"/>
</dbReference>
<dbReference type="PROSITE" id="PS50883">
    <property type="entry name" value="EAL"/>
    <property type="match status" value="1"/>
</dbReference>
<dbReference type="PANTHER" id="PTHR44757">
    <property type="entry name" value="DIGUANYLATE CYCLASE DGCP"/>
    <property type="match status" value="1"/>
</dbReference>
<dbReference type="AlphaFoldDB" id="A0A211ZL30"/>
<gene>
    <name evidence="3" type="ORF">BWR60_16740</name>
</gene>
<dbReference type="PANTHER" id="PTHR44757:SF2">
    <property type="entry name" value="BIOFILM ARCHITECTURE MAINTENANCE PROTEIN MBAA"/>
    <property type="match status" value="1"/>
</dbReference>
<dbReference type="InterPro" id="IPR052155">
    <property type="entry name" value="Biofilm_reg_signaling"/>
</dbReference>
<evidence type="ECO:0000313" key="4">
    <source>
        <dbReference type="Proteomes" id="UP000196655"/>
    </source>
</evidence>
<comment type="caution">
    <text evidence="3">The sequence shown here is derived from an EMBL/GenBank/DDBJ whole genome shotgun (WGS) entry which is preliminary data.</text>
</comment>
<dbReference type="SUPFAM" id="SSF141868">
    <property type="entry name" value="EAL domain-like"/>
    <property type="match status" value="1"/>
</dbReference>
<evidence type="ECO:0000259" key="1">
    <source>
        <dbReference type="PROSITE" id="PS50883"/>
    </source>
</evidence>
<dbReference type="PROSITE" id="PS50887">
    <property type="entry name" value="GGDEF"/>
    <property type="match status" value="1"/>
</dbReference>
<dbReference type="Pfam" id="PF00990">
    <property type="entry name" value="GGDEF"/>
    <property type="match status" value="1"/>
</dbReference>
<dbReference type="SMART" id="SM00267">
    <property type="entry name" value="GGDEF"/>
    <property type="match status" value="1"/>
</dbReference>
<dbReference type="EMBL" id="NHON01000030">
    <property type="protein sequence ID" value="OWJ65876.1"/>
    <property type="molecule type" value="Genomic_DNA"/>
</dbReference>
<sequence length="593" mass="63515">MTDSTSQSLVALERDALQALVDGDPIDSVLRDVARAMGRLQVPPLHPGTGVAFLRLDESGASLSLLAQSGLQGAPLDALGTIRVGPSGPPPGVAVFTNAPAAGALGPAEVTALTEPLTDDDGRIAGALVLTGLSRPEEMPEPLRQTIGRLFAMALRRDRRDREVQDLIYRDPLTGLPNRRCFDERLAETFARGVDAASPVSVLFMDLDEFKKVNDTLGHEVGDLLLAIVGSRLRRALSTEAFVARLGGDEFAAIVAADAGTATAAAGRIVRALKEPAMLRGYRLPIYCSIGIAACPDHESDPALLKRLADMAMYYAKQSATGIASAATPEVRRAMSISAVEFDIPAALQSNQIGLVFQPRVNLVSGRVTGFEALARWHHPTLGVLAPSHFIPWVERRPDLALKYTEWLLQSLVDTLIRLPRDALVPISINIPVSMMQSDAVFTAMLSRMSEAGLPLSLLQVEIVERALTRMPAEVEAVVERMVGLGIAFELDDFGSGEANLAALSRLPFSAIKIAGEIVQTVATDPRCERLIDGVTRFAETFGVSLCAEHVESPAQRDILRRLGVEQGQGYLFGQPLPASELAAATRTDHRGA</sequence>
<dbReference type="InterPro" id="IPR000160">
    <property type="entry name" value="GGDEF_dom"/>
</dbReference>
<dbReference type="STRING" id="1122125.GCA_000423185_06056"/>
<dbReference type="RefSeq" id="WP_088152167.1">
    <property type="nucleotide sequence ID" value="NZ_NHON01000030.1"/>
</dbReference>
<dbReference type="NCBIfam" id="TIGR00254">
    <property type="entry name" value="GGDEF"/>
    <property type="match status" value="1"/>
</dbReference>
<dbReference type="CDD" id="cd01949">
    <property type="entry name" value="GGDEF"/>
    <property type="match status" value="1"/>
</dbReference>
<keyword evidence="4" id="KW-1185">Reference proteome</keyword>
<dbReference type="SMART" id="SM00052">
    <property type="entry name" value="EAL"/>
    <property type="match status" value="1"/>
</dbReference>
<evidence type="ECO:0008006" key="5">
    <source>
        <dbReference type="Google" id="ProtNLM"/>
    </source>
</evidence>
<dbReference type="InterPro" id="IPR029787">
    <property type="entry name" value="Nucleotide_cyclase"/>
</dbReference>
<proteinExistence type="predicted"/>
<feature type="domain" description="GGDEF" evidence="2">
    <location>
        <begin position="198"/>
        <end position="331"/>
    </location>
</feature>
<dbReference type="Gene3D" id="3.30.70.270">
    <property type="match status" value="1"/>
</dbReference>
<dbReference type="OrthoDB" id="7251575at2"/>
<dbReference type="Proteomes" id="UP000196655">
    <property type="component" value="Unassembled WGS sequence"/>
</dbReference>
<feature type="domain" description="EAL" evidence="1">
    <location>
        <begin position="337"/>
        <end position="590"/>
    </location>
</feature>
<dbReference type="CDD" id="cd01948">
    <property type="entry name" value="EAL"/>
    <property type="match status" value="1"/>
</dbReference>
<reference evidence="4" key="1">
    <citation type="submission" date="2017-05" db="EMBL/GenBank/DDBJ databases">
        <authorList>
            <person name="Macchi M."/>
            <person name="Festa S."/>
            <person name="Coppotelli B.M."/>
            <person name="Morelli I.S."/>
        </authorList>
    </citation>
    <scope>NUCLEOTIDE SEQUENCE [LARGE SCALE GENOMIC DNA]</scope>
    <source>
        <strain evidence="4">I</strain>
    </source>
</reference>
<organism evidence="3 4">
    <name type="scientific">Inquilinus limosus</name>
    <dbReference type="NCBI Taxonomy" id="171674"/>
    <lineage>
        <taxon>Bacteria</taxon>
        <taxon>Pseudomonadati</taxon>
        <taxon>Pseudomonadota</taxon>
        <taxon>Alphaproteobacteria</taxon>
        <taxon>Rhodospirillales</taxon>
        <taxon>Rhodospirillaceae</taxon>
        <taxon>Inquilinus</taxon>
    </lineage>
</organism>
<dbReference type="InterPro" id="IPR035919">
    <property type="entry name" value="EAL_sf"/>
</dbReference>
<dbReference type="Pfam" id="PF00563">
    <property type="entry name" value="EAL"/>
    <property type="match status" value="1"/>
</dbReference>
<dbReference type="InterPro" id="IPR043128">
    <property type="entry name" value="Rev_trsase/Diguanyl_cyclase"/>
</dbReference>
<dbReference type="Gene3D" id="3.20.20.450">
    <property type="entry name" value="EAL domain"/>
    <property type="match status" value="1"/>
</dbReference>